<dbReference type="EMBL" id="NRRV01000029">
    <property type="protein sequence ID" value="MBK1631635.1"/>
    <property type="molecule type" value="Genomic_DNA"/>
</dbReference>
<dbReference type="PIRSF" id="PIRSF029811">
    <property type="entry name" value="UCP029811"/>
    <property type="match status" value="1"/>
</dbReference>
<dbReference type="RefSeq" id="WP_200238168.1">
    <property type="nucleotide sequence ID" value="NZ_NRRV01000029.1"/>
</dbReference>
<evidence type="ECO:0000256" key="1">
    <source>
        <dbReference type="SAM" id="SignalP"/>
    </source>
</evidence>
<proteinExistence type="predicted"/>
<dbReference type="InterPro" id="IPR036761">
    <property type="entry name" value="TTHA0802/YceI-like_sf"/>
</dbReference>
<dbReference type="PANTHER" id="PTHR34406">
    <property type="entry name" value="PROTEIN YCEI"/>
    <property type="match status" value="1"/>
</dbReference>
<evidence type="ECO:0000313" key="3">
    <source>
        <dbReference type="EMBL" id="MBK1631635.1"/>
    </source>
</evidence>
<organism evidence="3 4">
    <name type="scientific">Thiohalocapsa halophila</name>
    <dbReference type="NCBI Taxonomy" id="69359"/>
    <lineage>
        <taxon>Bacteria</taxon>
        <taxon>Pseudomonadati</taxon>
        <taxon>Pseudomonadota</taxon>
        <taxon>Gammaproteobacteria</taxon>
        <taxon>Chromatiales</taxon>
        <taxon>Chromatiaceae</taxon>
        <taxon>Thiohalocapsa</taxon>
    </lineage>
</organism>
<reference evidence="3 4" key="1">
    <citation type="journal article" date="2020" name="Microorganisms">
        <title>Osmotic Adaptation and Compatible Solute Biosynthesis of Phototrophic Bacteria as Revealed from Genome Analyses.</title>
        <authorList>
            <person name="Imhoff J.F."/>
            <person name="Rahn T."/>
            <person name="Kunzel S."/>
            <person name="Keller A."/>
            <person name="Neulinger S.C."/>
        </authorList>
    </citation>
    <scope>NUCLEOTIDE SEQUENCE [LARGE SCALE GENOMIC DNA]</scope>
    <source>
        <strain evidence="3 4">DSM 6210</strain>
    </source>
</reference>
<sequence length="203" mass="21796">MLQLYRRASTRAVLMAPALALALAAGPAIAGWTMDPARSHLSFVSIKAKDVGEVNTFKEMTGAITDDGQVTVSMFLDSVETLIPIRNERMREFLFETTNYKDATLTAKVEPAIIAEMQPGQIQQITAEGNLSLHGETQPMIISMQAAKLDDGTVMVASTKPLIVDAAKFGLSDGVEKLREIAGLASISHAVPVTFLMTFVAGE</sequence>
<evidence type="ECO:0000313" key="4">
    <source>
        <dbReference type="Proteomes" id="UP000748752"/>
    </source>
</evidence>
<keyword evidence="1" id="KW-0732">Signal</keyword>
<gene>
    <name evidence="3" type="ORF">CKO31_12950</name>
</gene>
<dbReference type="SMART" id="SM00867">
    <property type="entry name" value="YceI"/>
    <property type="match status" value="1"/>
</dbReference>
<dbReference type="InterPro" id="IPR027016">
    <property type="entry name" value="UCP029811"/>
</dbReference>
<feature type="chain" id="PRO_5045991269" evidence="1">
    <location>
        <begin position="31"/>
        <end position="203"/>
    </location>
</feature>
<dbReference type="PANTHER" id="PTHR34406:SF1">
    <property type="entry name" value="PROTEIN YCEI"/>
    <property type="match status" value="1"/>
</dbReference>
<name>A0ABS1CI93_9GAMM</name>
<accession>A0ABS1CI93</accession>
<dbReference type="InterPro" id="IPR007372">
    <property type="entry name" value="Lipid/polyisoprenoid-bd_YceI"/>
</dbReference>
<feature type="signal peptide" evidence="1">
    <location>
        <begin position="1"/>
        <end position="30"/>
    </location>
</feature>
<dbReference type="SUPFAM" id="SSF101874">
    <property type="entry name" value="YceI-like"/>
    <property type="match status" value="1"/>
</dbReference>
<dbReference type="Gene3D" id="2.40.128.110">
    <property type="entry name" value="Lipid/polyisoprenoid-binding, YceI-like"/>
    <property type="match status" value="1"/>
</dbReference>
<dbReference type="Pfam" id="PF04264">
    <property type="entry name" value="YceI"/>
    <property type="match status" value="1"/>
</dbReference>
<protein>
    <submittedName>
        <fullName evidence="3">Polyisoprenoid-binding protein</fullName>
    </submittedName>
</protein>
<evidence type="ECO:0000259" key="2">
    <source>
        <dbReference type="SMART" id="SM00867"/>
    </source>
</evidence>
<comment type="caution">
    <text evidence="3">The sequence shown here is derived from an EMBL/GenBank/DDBJ whole genome shotgun (WGS) entry which is preliminary data.</text>
</comment>
<keyword evidence="4" id="KW-1185">Reference proteome</keyword>
<dbReference type="Proteomes" id="UP000748752">
    <property type="component" value="Unassembled WGS sequence"/>
</dbReference>
<feature type="domain" description="Lipid/polyisoprenoid-binding YceI-like" evidence="2">
    <location>
        <begin position="31"/>
        <end position="200"/>
    </location>
</feature>